<proteinExistence type="predicted"/>
<dbReference type="GO" id="GO:0016757">
    <property type="term" value="F:glycosyltransferase activity"/>
    <property type="evidence" value="ECO:0007669"/>
    <property type="project" value="UniProtKB-KW"/>
</dbReference>
<dbReference type="RefSeq" id="WP_208847758.1">
    <property type="nucleotide sequence ID" value="NZ_JAGGDJ010000005.1"/>
</dbReference>
<reference evidence="2 3" key="1">
    <citation type="submission" date="2021-03" db="EMBL/GenBank/DDBJ databases">
        <title>Paenibacillus artemisicola MWE-103 whole genome sequence.</title>
        <authorList>
            <person name="Ham Y.J."/>
        </authorList>
    </citation>
    <scope>NUCLEOTIDE SEQUENCE [LARGE SCALE GENOMIC DNA]</scope>
    <source>
        <strain evidence="2 3">MWE-103</strain>
    </source>
</reference>
<name>A0ABS3W9J9_9BACL</name>
<gene>
    <name evidence="2" type="ORF">I8J29_11550</name>
</gene>
<comment type="caution">
    <text evidence="2">The sequence shown here is derived from an EMBL/GenBank/DDBJ whole genome shotgun (WGS) entry which is preliminary data.</text>
</comment>
<dbReference type="CDD" id="cd00761">
    <property type="entry name" value="Glyco_tranf_GTA_type"/>
    <property type="match status" value="1"/>
</dbReference>
<dbReference type="SUPFAM" id="SSF53448">
    <property type="entry name" value="Nucleotide-diphospho-sugar transferases"/>
    <property type="match status" value="1"/>
</dbReference>
<protein>
    <submittedName>
        <fullName evidence="2">Glycosyltransferase</fullName>
        <ecNumber evidence="2">2.4.-.-</ecNumber>
    </submittedName>
</protein>
<organism evidence="2 3">
    <name type="scientific">Paenibacillus artemisiicola</name>
    <dbReference type="NCBI Taxonomy" id="1172618"/>
    <lineage>
        <taxon>Bacteria</taxon>
        <taxon>Bacillati</taxon>
        <taxon>Bacillota</taxon>
        <taxon>Bacilli</taxon>
        <taxon>Bacillales</taxon>
        <taxon>Paenibacillaceae</taxon>
        <taxon>Paenibacillus</taxon>
    </lineage>
</organism>
<dbReference type="EC" id="2.4.-.-" evidence="2"/>
<keyword evidence="2" id="KW-0808">Transferase</keyword>
<keyword evidence="3" id="KW-1185">Reference proteome</keyword>
<dbReference type="Gene3D" id="3.90.550.10">
    <property type="entry name" value="Spore Coat Polysaccharide Biosynthesis Protein SpsA, Chain A"/>
    <property type="match status" value="1"/>
</dbReference>
<dbReference type="EMBL" id="JAGGDJ010000005">
    <property type="protein sequence ID" value="MBO7744836.1"/>
    <property type="molecule type" value="Genomic_DNA"/>
</dbReference>
<dbReference type="InterPro" id="IPR001173">
    <property type="entry name" value="Glyco_trans_2-like"/>
</dbReference>
<keyword evidence="2" id="KW-0328">Glycosyltransferase</keyword>
<dbReference type="Pfam" id="PF00535">
    <property type="entry name" value="Glycos_transf_2"/>
    <property type="match status" value="1"/>
</dbReference>
<dbReference type="InterPro" id="IPR050834">
    <property type="entry name" value="Glycosyltransf_2"/>
</dbReference>
<dbReference type="InterPro" id="IPR029044">
    <property type="entry name" value="Nucleotide-diphossugar_trans"/>
</dbReference>
<evidence type="ECO:0000313" key="3">
    <source>
        <dbReference type="Proteomes" id="UP000670947"/>
    </source>
</evidence>
<dbReference type="Proteomes" id="UP000670947">
    <property type="component" value="Unassembled WGS sequence"/>
</dbReference>
<evidence type="ECO:0000259" key="1">
    <source>
        <dbReference type="Pfam" id="PF00535"/>
    </source>
</evidence>
<evidence type="ECO:0000313" key="2">
    <source>
        <dbReference type="EMBL" id="MBO7744836.1"/>
    </source>
</evidence>
<sequence length="322" mass="35448">MAANRTAGVTIVTSTIRTKHMQDIFDNFERQLWPVKELIVIVNDNGIALRPYRELAARYGGVRVFRVDGSRNLGACLNYAVARARYPYVAKFDDDDYYAPRYLDEAMLLFAKKKADVVGKRSCYFFFPHRSLLLLRRTTVKPYGRCRRIAGATIMFRKRVFKKVAFSAKVAAGSDVRFVNACLKNGYKVFTSSSYNFAAYRRPNRKSHTWQVSEQRLLASKGAKIVRTADFKPYVERSLDQLPLPEALRPDGAGQADGAQAWSGPAGAGLAYGGGAWNGFANGLPIGAGKSAAGGTMNGAGIDQAKGALAPFGHALSMRRRP</sequence>
<dbReference type="PANTHER" id="PTHR43685">
    <property type="entry name" value="GLYCOSYLTRANSFERASE"/>
    <property type="match status" value="1"/>
</dbReference>
<accession>A0ABS3W9J9</accession>
<feature type="domain" description="Glycosyltransferase 2-like" evidence="1">
    <location>
        <begin position="28"/>
        <end position="125"/>
    </location>
</feature>
<dbReference type="PANTHER" id="PTHR43685:SF2">
    <property type="entry name" value="GLYCOSYLTRANSFERASE 2-LIKE DOMAIN-CONTAINING PROTEIN"/>
    <property type="match status" value="1"/>
</dbReference>